<dbReference type="Pfam" id="PF17111">
    <property type="entry name" value="PigL_N"/>
    <property type="match status" value="1"/>
</dbReference>
<dbReference type="EMBL" id="JFFI01001082">
    <property type="protein sequence ID" value="KXH63430.1"/>
    <property type="molecule type" value="Genomic_DNA"/>
</dbReference>
<gene>
    <name evidence="2" type="ORF">CSAL01_04544</name>
</gene>
<dbReference type="Proteomes" id="UP000070121">
    <property type="component" value="Unassembled WGS sequence"/>
</dbReference>
<proteinExistence type="predicted"/>
<keyword evidence="3" id="KW-1185">Reference proteome</keyword>
<comment type="caution">
    <text evidence="2">The sequence shown here is derived from an EMBL/GenBank/DDBJ whole genome shotgun (WGS) entry which is preliminary data.</text>
</comment>
<accession>A0A135USN9</accession>
<dbReference type="AlphaFoldDB" id="A0A135USN9"/>
<organism evidence="2 3">
    <name type="scientific">Colletotrichum salicis</name>
    <dbReference type="NCBI Taxonomy" id="1209931"/>
    <lineage>
        <taxon>Eukaryota</taxon>
        <taxon>Fungi</taxon>
        <taxon>Dikarya</taxon>
        <taxon>Ascomycota</taxon>
        <taxon>Pezizomycotina</taxon>
        <taxon>Sordariomycetes</taxon>
        <taxon>Hypocreomycetidae</taxon>
        <taxon>Glomerellales</taxon>
        <taxon>Glomerellaceae</taxon>
        <taxon>Colletotrichum</taxon>
        <taxon>Colletotrichum acutatum species complex</taxon>
    </lineage>
</organism>
<evidence type="ECO:0000313" key="2">
    <source>
        <dbReference type="EMBL" id="KXH63430.1"/>
    </source>
</evidence>
<reference evidence="2 3" key="1">
    <citation type="submission" date="2014-02" db="EMBL/GenBank/DDBJ databases">
        <title>The genome sequence of Colletotrichum salicis CBS 607.94.</title>
        <authorList>
            <person name="Baroncelli R."/>
            <person name="Thon M.R."/>
        </authorList>
    </citation>
    <scope>NUCLEOTIDE SEQUENCE [LARGE SCALE GENOMIC DNA]</scope>
    <source>
        <strain evidence="2 3">CBS 607.94</strain>
    </source>
</reference>
<name>A0A135USN9_9PEZI</name>
<dbReference type="STRING" id="1209931.A0A135USN9"/>
<evidence type="ECO:0000259" key="1">
    <source>
        <dbReference type="Pfam" id="PF17111"/>
    </source>
</evidence>
<dbReference type="OrthoDB" id="428260at2759"/>
<evidence type="ECO:0000313" key="3">
    <source>
        <dbReference type="Proteomes" id="UP000070121"/>
    </source>
</evidence>
<protein>
    <recommendedName>
        <fullName evidence="1">Azaphilone pigments biosynthesis cluster protein L N-terminal domain-containing protein</fullName>
    </recommendedName>
</protein>
<feature type="domain" description="Azaphilone pigments biosynthesis cluster protein L N-terminal" evidence="1">
    <location>
        <begin position="21"/>
        <end position="190"/>
    </location>
</feature>
<sequence length="349" mass="39438">MVQQRLGRDGLHETGIKQTAEVPSQLSAVSEVLHSLTETIGNAPGDDLSALELPLRRCDEAFKEFEQELLRCSSRSGGDRASFRGWAKLQYMGDGIDEFTQLLAGYMSTINTALADAQLHRSATTVENLENYQTMIKTTTDDLEARLENIDAKLAAIIEHIVGGNDADAQELHRIRAERESTQECLEICAQLSNHISRVQQQPYADDGAPTHENFYPERVTDEGLQDCRKRLAQTVADLEKHMQHLIDRLIAKSSTRMSSEHDVAQLARLRGEWTTARQCLDICSKAESHAKETVSIIDNYATGDDTVQFLILITGKTMYDVTRHHPNQHAGDWIWERIFARRRVSYFR</sequence>
<dbReference type="InterPro" id="IPR031348">
    <property type="entry name" value="PigL_N"/>
</dbReference>